<evidence type="ECO:0000256" key="5">
    <source>
        <dbReference type="ARBA" id="ARBA00023004"/>
    </source>
</evidence>
<evidence type="ECO:0000313" key="8">
    <source>
        <dbReference type="EMBL" id="MCB5362478.1"/>
    </source>
</evidence>
<evidence type="ECO:0000256" key="1">
    <source>
        <dbReference type="ARBA" id="ARBA00008751"/>
    </source>
</evidence>
<dbReference type="PROSITE" id="PS51296">
    <property type="entry name" value="RIESKE"/>
    <property type="match status" value="1"/>
</dbReference>
<dbReference type="InterPro" id="IPR001663">
    <property type="entry name" value="Rng_hydr_dOase-A"/>
</dbReference>
<dbReference type="Gene3D" id="3.90.380.10">
    <property type="entry name" value="Naphthalene 1,2-dioxygenase Alpha Subunit, Chain A, domain 1"/>
    <property type="match status" value="1"/>
</dbReference>
<dbReference type="InterPro" id="IPR017941">
    <property type="entry name" value="Rieske_2Fe-2S"/>
</dbReference>
<evidence type="ECO:0000256" key="6">
    <source>
        <dbReference type="ARBA" id="ARBA00023014"/>
    </source>
</evidence>
<reference evidence="8 9" key="1">
    <citation type="submission" date="2020-07" db="EMBL/GenBank/DDBJ databases">
        <title>Pusillimonas sp. nov., isolated from poultry manure in Taiwan.</title>
        <authorList>
            <person name="Lin S.-Y."/>
            <person name="Tang Y.-S."/>
            <person name="Young C.-C."/>
        </authorList>
    </citation>
    <scope>NUCLEOTIDE SEQUENCE [LARGE SCALE GENOMIC DNA]</scope>
    <source>
        <strain evidence="8 9">CC-YST705</strain>
    </source>
</reference>
<dbReference type="SUPFAM" id="SSF55961">
    <property type="entry name" value="Bet v1-like"/>
    <property type="match status" value="1"/>
</dbReference>
<evidence type="ECO:0000256" key="2">
    <source>
        <dbReference type="ARBA" id="ARBA00022714"/>
    </source>
</evidence>
<protein>
    <submittedName>
        <fullName evidence="8">Rieske 2Fe-2S domain-containing protein</fullName>
    </submittedName>
</protein>
<evidence type="ECO:0000259" key="7">
    <source>
        <dbReference type="PROSITE" id="PS51296"/>
    </source>
</evidence>
<keyword evidence="2" id="KW-0001">2Fe-2S</keyword>
<dbReference type="Gene3D" id="2.102.10.10">
    <property type="entry name" value="Rieske [2Fe-2S] iron-sulphur domain"/>
    <property type="match status" value="1"/>
</dbReference>
<keyword evidence="4" id="KW-0560">Oxidoreductase</keyword>
<dbReference type="InterPro" id="IPR036922">
    <property type="entry name" value="Rieske_2Fe-2S_sf"/>
</dbReference>
<dbReference type="PANTHER" id="PTHR43756">
    <property type="entry name" value="CHOLINE MONOOXYGENASE, CHLOROPLASTIC"/>
    <property type="match status" value="1"/>
</dbReference>
<comment type="similarity">
    <text evidence="1">Belongs to the bacterial ring-hydroxylating dioxygenase alpha subunit family.</text>
</comment>
<evidence type="ECO:0000256" key="4">
    <source>
        <dbReference type="ARBA" id="ARBA00023002"/>
    </source>
</evidence>
<name>A0ABS8C8W8_9BURK</name>
<keyword evidence="6" id="KW-0411">Iron-sulfur</keyword>
<feature type="domain" description="Rieske" evidence="7">
    <location>
        <begin position="47"/>
        <end position="161"/>
    </location>
</feature>
<evidence type="ECO:0000256" key="3">
    <source>
        <dbReference type="ARBA" id="ARBA00022723"/>
    </source>
</evidence>
<keyword evidence="9" id="KW-1185">Reference proteome</keyword>
<dbReference type="InterPro" id="IPR015879">
    <property type="entry name" value="Ring_hydroxy_dOase_asu_C_dom"/>
</dbReference>
<dbReference type="Pfam" id="PF00848">
    <property type="entry name" value="Ring_hydroxyl_A"/>
    <property type="match status" value="1"/>
</dbReference>
<accession>A0ABS8C8W8</accession>
<keyword evidence="5" id="KW-0408">Iron</keyword>
<sequence>MSKNDVGYRSDPQALQGLVEATQVHRDVYISEEIFQLERERLFARSWLYVGHASQVPETGDYITVDLVGTPVIMIRHADGGVRVLINRCAHKGARLLSEPSGKVPRLLRCPYHAWSFDFDGRLRGVSLKAGYEGTGFEHSVAAQGLSQPGGVAEYRGFVFARLSQEGADFHGFFGPALKALDNMADRSPVGELQVAGGCVRAEIHCNWKMYIENINDSVHPISTHESASGTAGKISQEFSDANPAALEQLLPFGAGYDFYSKMGARTLPNGHSILGTEFSIHSAYSDIPNYQQQLEQAHGPERAGEILSFSPQNVVFYPSMASKGSPQIIRVLRPVSANLTRLEVWSFQPKGAPEVLLKRGLMYSRLVFSPMSVVGHDDVHLFESQQSSLASAGNPWVNLQRQFTLAELDQEDNSLADGNSEALMRNQFRAWQALMQPDTKESS</sequence>
<keyword evidence="3" id="KW-0479">Metal-binding</keyword>
<dbReference type="Proteomes" id="UP000776983">
    <property type="component" value="Unassembled WGS sequence"/>
</dbReference>
<evidence type="ECO:0000313" key="9">
    <source>
        <dbReference type="Proteomes" id="UP000776983"/>
    </source>
</evidence>
<dbReference type="PANTHER" id="PTHR43756:SF1">
    <property type="entry name" value="3-PHENYLPROPIONATE_CINNAMIC ACID DIOXYGENASE SUBUNIT ALPHA"/>
    <property type="match status" value="1"/>
</dbReference>
<dbReference type="EMBL" id="JACDXW010000001">
    <property type="protein sequence ID" value="MCB5362478.1"/>
    <property type="molecule type" value="Genomic_DNA"/>
</dbReference>
<dbReference type="PRINTS" id="PR00090">
    <property type="entry name" value="RNGDIOXGNASE"/>
</dbReference>
<comment type="caution">
    <text evidence="8">The sequence shown here is derived from an EMBL/GenBank/DDBJ whole genome shotgun (WGS) entry which is preliminary data.</text>
</comment>
<organism evidence="8 9">
    <name type="scientific">Mesopusillimonas faecipullorum</name>
    <dbReference type="NCBI Taxonomy" id="2755040"/>
    <lineage>
        <taxon>Bacteria</taxon>
        <taxon>Pseudomonadati</taxon>
        <taxon>Pseudomonadota</taxon>
        <taxon>Betaproteobacteria</taxon>
        <taxon>Burkholderiales</taxon>
        <taxon>Alcaligenaceae</taxon>
        <taxon>Mesopusillimonas</taxon>
    </lineage>
</organism>
<gene>
    <name evidence="8" type="ORF">H0484_01740</name>
</gene>
<proteinExistence type="inferred from homology"/>
<dbReference type="SUPFAM" id="SSF50022">
    <property type="entry name" value="ISP domain"/>
    <property type="match status" value="1"/>
</dbReference>
<dbReference type="RefSeq" id="WP_226952709.1">
    <property type="nucleotide sequence ID" value="NZ_JACDXW010000001.1"/>
</dbReference>
<dbReference type="Pfam" id="PF00355">
    <property type="entry name" value="Rieske"/>
    <property type="match status" value="1"/>
</dbReference>